<dbReference type="Pfam" id="PF14376">
    <property type="entry name" value="Haem_bd"/>
    <property type="match status" value="1"/>
</dbReference>
<dbReference type="KEGG" id="lvn:BWR22_05850"/>
<dbReference type="AlphaFoldDB" id="A0AAC9LK30"/>
<dbReference type="EMBL" id="CP019352">
    <property type="protein sequence ID" value="APX99849.1"/>
    <property type="molecule type" value="Genomic_DNA"/>
</dbReference>
<sequence length="157" mass="18221">MKIVKKILLLLLVVFVVAQFFGPEKNEGSLESVTAFLEETKPPEHVKTILVETCFDCHSNVTRYPWYSNITPVNYWLSNHVKDGKKHFNVSAWEGSSVKRKDHKFEELIEMVEDKEMPLPSYTWAHGDAKLSDQQISDVLKWANQVRTMYALQPRPQ</sequence>
<name>A0AAC9LK30_9FLAO</name>
<dbReference type="SMART" id="SM01235">
    <property type="entry name" value="Haem_bd"/>
    <property type="match status" value="1"/>
</dbReference>
<evidence type="ECO:0000313" key="2">
    <source>
        <dbReference type="EMBL" id="APX99849.1"/>
    </source>
</evidence>
<reference evidence="2 3" key="1">
    <citation type="submission" date="2017-01" db="EMBL/GenBank/DDBJ databases">
        <title>Complete genome of Lacinutrix venerupis DOK2-8 isolated from seawater in Dokdo.</title>
        <authorList>
            <person name="Chi W.-J."/>
            <person name="Kim J.H."/>
        </authorList>
    </citation>
    <scope>NUCLEOTIDE SEQUENCE [LARGE SCALE GENOMIC DNA]</scope>
    <source>
        <strain evidence="2 3">DOK2-8</strain>
    </source>
</reference>
<organism evidence="2 3">
    <name type="scientific">Lacinutrix venerupis</name>
    <dbReference type="NCBI Taxonomy" id="1486034"/>
    <lineage>
        <taxon>Bacteria</taxon>
        <taxon>Pseudomonadati</taxon>
        <taxon>Bacteroidota</taxon>
        <taxon>Flavobacteriia</taxon>
        <taxon>Flavobacteriales</taxon>
        <taxon>Flavobacteriaceae</taxon>
        <taxon>Lacinutrix</taxon>
    </lineage>
</organism>
<dbReference type="Proteomes" id="UP000187506">
    <property type="component" value="Chromosome"/>
</dbReference>
<protein>
    <submittedName>
        <fullName evidence="2">Cytochrome C</fullName>
    </submittedName>
</protein>
<feature type="domain" description="Haem-binding" evidence="1">
    <location>
        <begin position="12"/>
        <end position="147"/>
    </location>
</feature>
<evidence type="ECO:0000313" key="3">
    <source>
        <dbReference type="Proteomes" id="UP000187506"/>
    </source>
</evidence>
<evidence type="ECO:0000259" key="1">
    <source>
        <dbReference type="SMART" id="SM01235"/>
    </source>
</evidence>
<gene>
    <name evidence="2" type="ORF">BWR22_05850</name>
</gene>
<dbReference type="InterPro" id="IPR025992">
    <property type="entry name" value="Haem-bd"/>
</dbReference>
<dbReference type="RefSeq" id="WP_076732500.1">
    <property type="nucleotide sequence ID" value="NZ_CP019352.1"/>
</dbReference>
<proteinExistence type="predicted"/>
<accession>A0AAC9LK30</accession>
<keyword evidence="3" id="KW-1185">Reference proteome</keyword>